<dbReference type="Gramene" id="PUZ38630">
    <property type="protein sequence ID" value="PUZ38630"/>
    <property type="gene ID" value="GQ55_9G212500"/>
</dbReference>
<evidence type="ECO:0000313" key="2">
    <source>
        <dbReference type="Proteomes" id="UP000244336"/>
    </source>
</evidence>
<dbReference type="AlphaFoldDB" id="A0A2T7C5K7"/>
<dbReference type="InterPro" id="IPR008974">
    <property type="entry name" value="TRAF-like"/>
</dbReference>
<protein>
    <recommendedName>
        <fullName evidence="3">MATH domain-containing protein</fullName>
    </recommendedName>
</protein>
<dbReference type="CDD" id="cd00121">
    <property type="entry name" value="MATH"/>
    <property type="match status" value="1"/>
</dbReference>
<dbReference type="InterPro" id="IPR002083">
    <property type="entry name" value="MATH/TRAF_dom"/>
</dbReference>
<accession>A0A2T7C5K7</accession>
<evidence type="ECO:0008006" key="3">
    <source>
        <dbReference type="Google" id="ProtNLM"/>
    </source>
</evidence>
<organism evidence="1 2">
    <name type="scientific">Panicum hallii var. hallii</name>
    <dbReference type="NCBI Taxonomy" id="1504633"/>
    <lineage>
        <taxon>Eukaryota</taxon>
        <taxon>Viridiplantae</taxon>
        <taxon>Streptophyta</taxon>
        <taxon>Embryophyta</taxon>
        <taxon>Tracheophyta</taxon>
        <taxon>Spermatophyta</taxon>
        <taxon>Magnoliopsida</taxon>
        <taxon>Liliopsida</taxon>
        <taxon>Poales</taxon>
        <taxon>Poaceae</taxon>
        <taxon>PACMAD clade</taxon>
        <taxon>Panicoideae</taxon>
        <taxon>Panicodae</taxon>
        <taxon>Paniceae</taxon>
        <taxon>Panicinae</taxon>
        <taxon>Panicum</taxon>
        <taxon>Panicum sect. Panicum</taxon>
    </lineage>
</organism>
<dbReference type="OrthoDB" id="1093087at2759"/>
<dbReference type="EMBL" id="CM009757">
    <property type="protein sequence ID" value="PUZ38630.1"/>
    <property type="molecule type" value="Genomic_DNA"/>
</dbReference>
<proteinExistence type="predicted"/>
<name>A0A2T7C5K7_9POAL</name>
<reference evidence="1 2" key="1">
    <citation type="submission" date="2018-04" db="EMBL/GenBank/DDBJ databases">
        <title>WGS assembly of Panicum hallii var. hallii HAL2.</title>
        <authorList>
            <person name="Lovell J."/>
            <person name="Jenkins J."/>
            <person name="Lowry D."/>
            <person name="Mamidi S."/>
            <person name="Sreedasyam A."/>
            <person name="Weng X."/>
            <person name="Barry K."/>
            <person name="Bonette J."/>
            <person name="Campitelli B."/>
            <person name="Daum C."/>
            <person name="Gordon S."/>
            <person name="Gould B."/>
            <person name="Lipzen A."/>
            <person name="MacQueen A."/>
            <person name="Palacio-Mejia J."/>
            <person name="Plott C."/>
            <person name="Shakirov E."/>
            <person name="Shu S."/>
            <person name="Yoshinaga Y."/>
            <person name="Zane M."/>
            <person name="Rokhsar D."/>
            <person name="Grimwood J."/>
            <person name="Schmutz J."/>
            <person name="Juenger T."/>
        </authorList>
    </citation>
    <scope>NUCLEOTIDE SEQUENCE [LARGE SCALE GENOMIC DNA]</scope>
    <source>
        <strain evidence="2">cv. HAL2</strain>
    </source>
</reference>
<dbReference type="Proteomes" id="UP000244336">
    <property type="component" value="Chromosome 9"/>
</dbReference>
<gene>
    <name evidence="1" type="ORF">GQ55_9G212500</name>
</gene>
<dbReference type="SUPFAM" id="SSF49599">
    <property type="entry name" value="TRAF domain-like"/>
    <property type="match status" value="1"/>
</dbReference>
<sequence length="102" mass="11153">MYPLGDQYINSSLSLYLYLHDPSELPPECGMMIELTLSILDQKNGARYTLPGLFSFAGNASCWGWSDFMLLGIWKHWVLACLSGSNCIGKADIAIIGSSTDG</sequence>
<evidence type="ECO:0000313" key="1">
    <source>
        <dbReference type="EMBL" id="PUZ38630.1"/>
    </source>
</evidence>
<dbReference type="Gene3D" id="2.60.210.10">
    <property type="entry name" value="Apoptosis, Tumor Necrosis Factor Receptor Associated Protein 2, Chain A"/>
    <property type="match status" value="1"/>
</dbReference>
<keyword evidence="2" id="KW-1185">Reference proteome</keyword>